<name>A0A4R6RS02_LABRH</name>
<gene>
    <name evidence="1" type="ORF">EV186_11213</name>
</gene>
<keyword evidence="2" id="KW-1185">Reference proteome</keyword>
<dbReference type="OrthoDB" id="4325224at2"/>
<accession>A0A4R6RS02</accession>
<proteinExistence type="predicted"/>
<organism evidence="1 2">
    <name type="scientific">Labedaea rhizosphaerae</name>
    <dbReference type="NCBI Taxonomy" id="598644"/>
    <lineage>
        <taxon>Bacteria</taxon>
        <taxon>Bacillati</taxon>
        <taxon>Actinomycetota</taxon>
        <taxon>Actinomycetes</taxon>
        <taxon>Pseudonocardiales</taxon>
        <taxon>Pseudonocardiaceae</taxon>
        <taxon>Labedaea</taxon>
    </lineage>
</organism>
<sequence length="233" mass="25958">MMGLFGPRTLPVTSYGYQPPPGATAKGWVCPNCGVAGWEPVKRWPKACDDCGSSADPLFDQPWEHQAEGFQIQWILRYDPTSSGGFYEDRWESWQFTDAAYRGDRLAMSQARGRARARAQWRLTVDSSWWPPSDIFFRFVSVGMEVNDFDGAADDLCYWLGISSPVDVDNNNANRTNCRLVIGSTSQFLALPHGASHPRAFEIRRACVALARGGAYSVLNADLQRSVSGMAQY</sequence>
<evidence type="ECO:0000313" key="1">
    <source>
        <dbReference type="EMBL" id="TDP89613.1"/>
    </source>
</evidence>
<protein>
    <submittedName>
        <fullName evidence="1">Uncharacterized protein</fullName>
    </submittedName>
</protein>
<dbReference type="RefSeq" id="WP_133854315.1">
    <property type="nucleotide sequence ID" value="NZ_SNXZ01000012.1"/>
</dbReference>
<dbReference type="Proteomes" id="UP000295444">
    <property type="component" value="Unassembled WGS sequence"/>
</dbReference>
<comment type="caution">
    <text evidence="1">The sequence shown here is derived from an EMBL/GenBank/DDBJ whole genome shotgun (WGS) entry which is preliminary data.</text>
</comment>
<evidence type="ECO:0000313" key="2">
    <source>
        <dbReference type="Proteomes" id="UP000295444"/>
    </source>
</evidence>
<dbReference type="EMBL" id="SNXZ01000012">
    <property type="protein sequence ID" value="TDP89613.1"/>
    <property type="molecule type" value="Genomic_DNA"/>
</dbReference>
<dbReference type="AlphaFoldDB" id="A0A4R6RS02"/>
<reference evidence="1 2" key="1">
    <citation type="submission" date="2019-03" db="EMBL/GenBank/DDBJ databases">
        <title>Genomic Encyclopedia of Type Strains, Phase IV (KMG-IV): sequencing the most valuable type-strain genomes for metagenomic binning, comparative biology and taxonomic classification.</title>
        <authorList>
            <person name="Goeker M."/>
        </authorList>
    </citation>
    <scope>NUCLEOTIDE SEQUENCE [LARGE SCALE GENOMIC DNA]</scope>
    <source>
        <strain evidence="1 2">DSM 45361</strain>
    </source>
</reference>